<evidence type="ECO:0000256" key="2">
    <source>
        <dbReference type="SAM" id="Phobius"/>
    </source>
</evidence>
<feature type="domain" description="Peptidase C51" evidence="3">
    <location>
        <begin position="183"/>
        <end position="311"/>
    </location>
</feature>
<evidence type="ECO:0000313" key="4">
    <source>
        <dbReference type="EMBL" id="NMN02264.1"/>
    </source>
</evidence>
<dbReference type="RefSeq" id="WP_172145317.1">
    <property type="nucleotide sequence ID" value="NZ_JAAIIJ010000017.1"/>
</dbReference>
<gene>
    <name evidence="4" type="ORF">G1C94_0886</name>
</gene>
<feature type="region of interest" description="Disordered" evidence="1">
    <location>
        <begin position="1"/>
        <end position="20"/>
    </location>
</feature>
<dbReference type="InterPro" id="IPR007921">
    <property type="entry name" value="CHAP_dom"/>
</dbReference>
<dbReference type="Pfam" id="PF05257">
    <property type="entry name" value="CHAP"/>
    <property type="match status" value="1"/>
</dbReference>
<protein>
    <submittedName>
        <fullName evidence="4">Amidase</fullName>
    </submittedName>
</protein>
<comment type="caution">
    <text evidence="4">The sequence shown here is derived from an EMBL/GenBank/DDBJ whole genome shotgun (WGS) entry which is preliminary data.</text>
</comment>
<dbReference type="SUPFAM" id="SSF54001">
    <property type="entry name" value="Cysteine proteinases"/>
    <property type="match status" value="1"/>
</dbReference>
<organism evidence="4 5">
    <name type="scientific">Bifidobacterium panos</name>
    <dbReference type="NCBI Taxonomy" id="2675321"/>
    <lineage>
        <taxon>Bacteria</taxon>
        <taxon>Bacillati</taxon>
        <taxon>Actinomycetota</taxon>
        <taxon>Actinomycetes</taxon>
        <taxon>Bifidobacteriales</taxon>
        <taxon>Bifidobacteriaceae</taxon>
        <taxon>Bifidobacterium</taxon>
    </lineage>
</organism>
<name>A0ABX1T0B0_9BIFI</name>
<keyword evidence="2" id="KW-0472">Membrane</keyword>
<dbReference type="EMBL" id="JAAIIJ010000017">
    <property type="protein sequence ID" value="NMN02264.1"/>
    <property type="molecule type" value="Genomic_DNA"/>
</dbReference>
<feature type="compositionally biased region" description="Polar residues" evidence="1">
    <location>
        <begin position="103"/>
        <end position="113"/>
    </location>
</feature>
<keyword evidence="2" id="KW-0812">Transmembrane</keyword>
<dbReference type="InterPro" id="IPR038765">
    <property type="entry name" value="Papain-like_cys_pep_sf"/>
</dbReference>
<feature type="compositionally biased region" description="Low complexity" evidence="1">
    <location>
        <begin position="129"/>
        <end position="143"/>
    </location>
</feature>
<keyword evidence="2" id="KW-1133">Transmembrane helix</keyword>
<evidence type="ECO:0000313" key="5">
    <source>
        <dbReference type="Proteomes" id="UP000553756"/>
    </source>
</evidence>
<proteinExistence type="predicted"/>
<evidence type="ECO:0000259" key="3">
    <source>
        <dbReference type="PROSITE" id="PS50911"/>
    </source>
</evidence>
<reference evidence="4 5" key="1">
    <citation type="submission" date="2020-02" db="EMBL/GenBank/DDBJ databases">
        <title>Characterization of phylogenetic diversity of novel bifidobacterial species isolated in Czech ZOOs.</title>
        <authorList>
            <person name="Lugli G.A."/>
            <person name="Vera N.B."/>
            <person name="Ventura M."/>
        </authorList>
    </citation>
    <scope>NUCLEOTIDE SEQUENCE [LARGE SCALE GENOMIC DNA]</scope>
    <source>
        <strain evidence="4 5">DSM 109963</strain>
    </source>
</reference>
<sequence>MRHAARKAAKTSSTSRRSRMAHAALKVKSKKVEGNGAVIGLETAVLDKLNEIAPMTRRSMREAARNAERHNMLMGSASLAALVGTAAAAMAFANPDERVTLASDASTTTTQMQRVSAAASRSDVRSSLDADTDTADTSATATQQTFNEGVWSLGDANANLDVSQMSRSSANNPNVAKLMDEDNSALPSGFNPNHATGDSGNAYESGQCTWWAYVRRQQLGLPVGSHFGNANMWASSARSLGYWVDNTPRHVGDIVVFASGQEGASSTYGHVAVVEKINEDGTITISECNVSGKSGTSTRTLSKVSSFEYIHY</sequence>
<dbReference type="Gene3D" id="3.90.1720.10">
    <property type="entry name" value="endopeptidase domain like (from Nostoc punctiforme)"/>
    <property type="match status" value="1"/>
</dbReference>
<feature type="transmembrane region" description="Helical" evidence="2">
    <location>
        <begin position="71"/>
        <end position="93"/>
    </location>
</feature>
<accession>A0ABX1T0B0</accession>
<keyword evidence="5" id="KW-1185">Reference proteome</keyword>
<dbReference type="PROSITE" id="PS50911">
    <property type="entry name" value="CHAP"/>
    <property type="match status" value="1"/>
</dbReference>
<evidence type="ECO:0000256" key="1">
    <source>
        <dbReference type="SAM" id="MobiDB-lite"/>
    </source>
</evidence>
<dbReference type="Proteomes" id="UP000553756">
    <property type="component" value="Unassembled WGS sequence"/>
</dbReference>
<feature type="region of interest" description="Disordered" evidence="1">
    <location>
        <begin position="103"/>
        <end position="143"/>
    </location>
</feature>